<dbReference type="EMBL" id="VIJZ01000002">
    <property type="protein sequence ID" value="TQS00098.1"/>
    <property type="molecule type" value="Genomic_DNA"/>
</dbReference>
<dbReference type="RefSeq" id="WP_142611952.1">
    <property type="nucleotide sequence ID" value="NZ_VIJZ01000002.1"/>
</dbReference>
<proteinExistence type="predicted"/>
<accession>A0ABY3BA47</accession>
<gene>
    <name evidence="2" type="ORF">FKV70_04400</name>
    <name evidence="3" type="ORF">FKV70_04775</name>
</gene>
<protein>
    <submittedName>
        <fullName evidence="3">Uncharacterized protein</fullName>
    </submittedName>
</protein>
<feature type="chain" id="PRO_5045034111" evidence="1">
    <location>
        <begin position="26"/>
        <end position="107"/>
    </location>
</feature>
<name>A0ABY3BA47_9BACL</name>
<dbReference type="Proteomes" id="UP000319219">
    <property type="component" value="Unassembled WGS sequence"/>
</dbReference>
<evidence type="ECO:0000313" key="4">
    <source>
        <dbReference type="Proteomes" id="UP000319219"/>
    </source>
</evidence>
<feature type="signal peptide" evidence="1">
    <location>
        <begin position="1"/>
        <end position="25"/>
    </location>
</feature>
<comment type="caution">
    <text evidence="3">The sequence shown here is derived from an EMBL/GenBank/DDBJ whole genome shotgun (WGS) entry which is preliminary data.</text>
</comment>
<reference evidence="3 4" key="1">
    <citation type="submission" date="2019-07" db="EMBL/GenBank/DDBJ databases">
        <title>Paenibacillus ottowii sp. nov. isolated from a fermentation system processing bovine manure.</title>
        <authorList>
            <person name="Velazquez L.F."/>
            <person name="Rajbanshi S."/>
            <person name="Guan S."/>
            <person name="Hinchee M."/>
            <person name="Welsh A."/>
        </authorList>
    </citation>
    <scope>NUCLEOTIDE SEQUENCE [LARGE SCALE GENOMIC DNA]</scope>
    <source>
        <strain evidence="3 4">MS2379</strain>
    </source>
</reference>
<evidence type="ECO:0000313" key="3">
    <source>
        <dbReference type="EMBL" id="TQS00098.1"/>
    </source>
</evidence>
<evidence type="ECO:0000256" key="1">
    <source>
        <dbReference type="SAM" id="SignalP"/>
    </source>
</evidence>
<evidence type="ECO:0000313" key="2">
    <source>
        <dbReference type="EMBL" id="TQS00029.1"/>
    </source>
</evidence>
<sequence length="107" mass="11490">MKLDKIVVTSLLSLALLGSSSAAFASTPVNNQVSTNSQTSSIVTPQGLPQKYVTGYTKQYQKGDKIPTTIAYTEPGTGWGGSLTLYDTVLVNNVYVAYYQGYITKPD</sequence>
<keyword evidence="4" id="KW-1185">Reference proteome</keyword>
<organism evidence="3 4">
    <name type="scientific">Paenibacillus ottowii</name>
    <dbReference type="NCBI Taxonomy" id="2315729"/>
    <lineage>
        <taxon>Bacteria</taxon>
        <taxon>Bacillati</taxon>
        <taxon>Bacillota</taxon>
        <taxon>Bacilli</taxon>
        <taxon>Bacillales</taxon>
        <taxon>Paenibacillaceae</taxon>
        <taxon>Paenibacillus</taxon>
    </lineage>
</organism>
<dbReference type="EMBL" id="VIJZ01000002">
    <property type="protein sequence ID" value="TQS00029.1"/>
    <property type="molecule type" value="Genomic_DNA"/>
</dbReference>
<keyword evidence="1" id="KW-0732">Signal</keyword>